<dbReference type="Proteomes" id="UP000179352">
    <property type="component" value="Unassembled WGS sequence"/>
</dbReference>
<dbReference type="CDD" id="cd16964">
    <property type="entry name" value="YqgF"/>
    <property type="match status" value="1"/>
</dbReference>
<dbReference type="GO" id="GO:0016788">
    <property type="term" value="F:hydrolase activity, acting on ester bonds"/>
    <property type="evidence" value="ECO:0007669"/>
    <property type="project" value="UniProtKB-UniRule"/>
</dbReference>
<dbReference type="EC" id="3.1.-.-" evidence="5"/>
<dbReference type="GO" id="GO:0000967">
    <property type="term" value="P:rRNA 5'-end processing"/>
    <property type="evidence" value="ECO:0007669"/>
    <property type="project" value="UniProtKB-UniRule"/>
</dbReference>
<evidence type="ECO:0000256" key="2">
    <source>
        <dbReference type="ARBA" id="ARBA00022517"/>
    </source>
</evidence>
<protein>
    <recommendedName>
        <fullName evidence="5">Putative pre-16S rRNA nuclease</fullName>
        <ecNumber evidence="5">3.1.-.-</ecNumber>
    </recommendedName>
</protein>
<keyword evidence="1 5" id="KW-0963">Cytoplasm</keyword>
<evidence type="ECO:0000259" key="6">
    <source>
        <dbReference type="SMART" id="SM00732"/>
    </source>
</evidence>
<dbReference type="GO" id="GO:0004518">
    <property type="term" value="F:nuclease activity"/>
    <property type="evidence" value="ECO:0007669"/>
    <property type="project" value="UniProtKB-KW"/>
</dbReference>
<sequence>MIYSSRFLGIDYGDKKIGLAISDENKVLAFPKEVILNDNHTLSKISEILKAEKVLEIVVGESLDLKGKPNTISNDVDIFISELEIKFNVPIHRQKEFFTSIEARRYKDIKKADASAAALILQRYLDRMNLSRHSGTSNDFHRRFQKN</sequence>
<dbReference type="Gene3D" id="3.30.420.140">
    <property type="entry name" value="YqgF/RNase H-like domain"/>
    <property type="match status" value="1"/>
</dbReference>
<dbReference type="EMBL" id="MFUU01000009">
    <property type="protein sequence ID" value="OGI86172.1"/>
    <property type="molecule type" value="Genomic_DNA"/>
</dbReference>
<evidence type="ECO:0000313" key="8">
    <source>
        <dbReference type="Proteomes" id="UP000179352"/>
    </source>
</evidence>
<dbReference type="InterPro" id="IPR012337">
    <property type="entry name" value="RNaseH-like_sf"/>
</dbReference>
<dbReference type="SUPFAM" id="SSF53098">
    <property type="entry name" value="Ribonuclease H-like"/>
    <property type="match status" value="1"/>
</dbReference>
<dbReference type="AlphaFoldDB" id="A0A1F6WWC3"/>
<evidence type="ECO:0000256" key="3">
    <source>
        <dbReference type="ARBA" id="ARBA00022722"/>
    </source>
</evidence>
<keyword evidence="2 5" id="KW-0690">Ribosome biogenesis</keyword>
<dbReference type="GO" id="GO:0005829">
    <property type="term" value="C:cytosol"/>
    <property type="evidence" value="ECO:0007669"/>
    <property type="project" value="TreeGrafter"/>
</dbReference>
<reference evidence="7 8" key="1">
    <citation type="journal article" date="2016" name="Nat. Commun.">
        <title>Thousands of microbial genomes shed light on interconnected biogeochemical processes in an aquifer system.</title>
        <authorList>
            <person name="Anantharaman K."/>
            <person name="Brown C.T."/>
            <person name="Hug L.A."/>
            <person name="Sharon I."/>
            <person name="Castelle C.J."/>
            <person name="Probst A.J."/>
            <person name="Thomas B.C."/>
            <person name="Singh A."/>
            <person name="Wilkins M.J."/>
            <person name="Karaoz U."/>
            <person name="Brodie E.L."/>
            <person name="Williams K.H."/>
            <person name="Hubbard S.S."/>
            <person name="Banfield J.F."/>
        </authorList>
    </citation>
    <scope>NUCLEOTIDE SEQUENCE [LARGE SCALE GENOMIC DNA]</scope>
</reference>
<dbReference type="InterPro" id="IPR037027">
    <property type="entry name" value="YqgF/RNaseH-like_dom_sf"/>
</dbReference>
<evidence type="ECO:0000313" key="7">
    <source>
        <dbReference type="EMBL" id="OGI86172.1"/>
    </source>
</evidence>
<comment type="subcellular location">
    <subcellularLocation>
        <location evidence="5">Cytoplasm</location>
    </subcellularLocation>
</comment>
<keyword evidence="4 5" id="KW-0378">Hydrolase</keyword>
<dbReference type="InterPro" id="IPR006641">
    <property type="entry name" value="YqgF/RNaseH-like_dom"/>
</dbReference>
<dbReference type="SMART" id="SM00732">
    <property type="entry name" value="YqgFc"/>
    <property type="match status" value="1"/>
</dbReference>
<evidence type="ECO:0000256" key="1">
    <source>
        <dbReference type="ARBA" id="ARBA00022490"/>
    </source>
</evidence>
<dbReference type="PANTHER" id="PTHR33317:SF4">
    <property type="entry name" value="POLYNUCLEOTIDYL TRANSFERASE, RIBONUCLEASE H-LIKE SUPERFAMILY PROTEIN"/>
    <property type="match status" value="1"/>
</dbReference>
<evidence type="ECO:0000256" key="5">
    <source>
        <dbReference type="HAMAP-Rule" id="MF_00651"/>
    </source>
</evidence>
<accession>A0A1F6WWC3</accession>
<dbReference type="PANTHER" id="PTHR33317">
    <property type="entry name" value="POLYNUCLEOTIDYL TRANSFERASE, RIBONUCLEASE H-LIKE SUPERFAMILY PROTEIN"/>
    <property type="match status" value="1"/>
</dbReference>
<dbReference type="HAMAP" id="MF_00651">
    <property type="entry name" value="Nuclease_YqgF"/>
    <property type="match status" value="1"/>
</dbReference>
<comment type="function">
    <text evidence="5">Could be a nuclease involved in processing of the 5'-end of pre-16S rRNA.</text>
</comment>
<dbReference type="InterPro" id="IPR005227">
    <property type="entry name" value="YqgF"/>
</dbReference>
<organism evidence="7 8">
    <name type="scientific">Candidatus Nomurabacteria bacterium RIFCSPLOWO2_01_FULL_39_17</name>
    <dbReference type="NCBI Taxonomy" id="1801770"/>
    <lineage>
        <taxon>Bacteria</taxon>
        <taxon>Candidatus Nomuraibacteriota</taxon>
    </lineage>
</organism>
<dbReference type="Pfam" id="PF03652">
    <property type="entry name" value="RuvX"/>
    <property type="match status" value="1"/>
</dbReference>
<comment type="similarity">
    <text evidence="5">Belongs to the YqgF HJR family.</text>
</comment>
<keyword evidence="3 5" id="KW-0540">Nuclease</keyword>
<proteinExistence type="inferred from homology"/>
<gene>
    <name evidence="7" type="ORF">A3A01_02620</name>
</gene>
<feature type="domain" description="YqgF/RNase H-like" evidence="6">
    <location>
        <begin position="5"/>
        <end position="103"/>
    </location>
</feature>
<dbReference type="NCBIfam" id="TIGR00250">
    <property type="entry name" value="RNAse_H_YqgF"/>
    <property type="match status" value="1"/>
</dbReference>
<evidence type="ECO:0000256" key="4">
    <source>
        <dbReference type="ARBA" id="ARBA00022801"/>
    </source>
</evidence>
<comment type="caution">
    <text evidence="7">The sequence shown here is derived from an EMBL/GenBank/DDBJ whole genome shotgun (WGS) entry which is preliminary data.</text>
</comment>
<name>A0A1F6WWC3_9BACT</name>
<dbReference type="STRING" id="1801770.A3A01_02620"/>